<comment type="caution">
    <text evidence="3">The sequence shown here is derived from an EMBL/GenBank/DDBJ whole genome shotgun (WGS) entry which is preliminary data.</text>
</comment>
<keyword evidence="1" id="KW-0175">Coiled coil</keyword>
<gene>
    <name evidence="3" type="ORF">J8273_1183</name>
</gene>
<evidence type="ECO:0000313" key="4">
    <source>
        <dbReference type="Proteomes" id="UP000717585"/>
    </source>
</evidence>
<evidence type="ECO:0000259" key="2">
    <source>
        <dbReference type="SMART" id="SM00244"/>
    </source>
</evidence>
<organism evidence="3 4">
    <name type="scientific">Carpediemonas membranifera</name>
    <dbReference type="NCBI Taxonomy" id="201153"/>
    <lineage>
        <taxon>Eukaryota</taxon>
        <taxon>Metamonada</taxon>
        <taxon>Carpediemonas-like organisms</taxon>
        <taxon>Carpediemonas</taxon>
    </lineage>
</organism>
<dbReference type="Gene3D" id="3.30.479.30">
    <property type="entry name" value="Band 7 domain"/>
    <property type="match status" value="1"/>
</dbReference>
<dbReference type="Pfam" id="PF01145">
    <property type="entry name" value="Band_7"/>
    <property type="match status" value="1"/>
</dbReference>
<dbReference type="SMART" id="SM00244">
    <property type="entry name" value="PHB"/>
    <property type="match status" value="1"/>
</dbReference>
<sequence length="424" mass="47734">MNIIANYVPTHWLSSAAKREGTTLSTIQVKSIDDCHELIGLKPSGFTPIVLIPKRRPLKNIYVRVPDGFTGLATRWGKRLPPFDPGRHMLLPGTRMVFMVTRRSNVFSAPIKNCKSKDNVDVQIEVLLVFKIISAEDFIYKLGPEKLDDLLRASQEDFVRQIVRNTLLIDVYSLQGRNTEGQLNEMNEKFRTYGVIVDQITITRVKLEDKLADTLQKRAEFDIRHDEEKQKQLFDMNVLNHKEDLSKQQNSSNERLKEMEKENDQMIAEIDREIAEIRADTKAKISVIEAETTARVNQVKADAEMEAAKADAERITRVRDIQAQAAFERDEILAQIEQTQRESKAEADRIIAEAEAAALTILAKAEAEAAKGLEKKRQADLAFADVDIISGLARNKEIAVSGADARHLAMAAAVGNGKMVYHNS</sequence>
<accession>A0A8J6E4J5</accession>
<dbReference type="InterPro" id="IPR001107">
    <property type="entry name" value="Band_7"/>
</dbReference>
<dbReference type="SUPFAM" id="SSF117892">
    <property type="entry name" value="Band 7/SPFH domain"/>
    <property type="match status" value="1"/>
</dbReference>
<dbReference type="InterPro" id="IPR050710">
    <property type="entry name" value="Band7/mec-2_domain"/>
</dbReference>
<evidence type="ECO:0000256" key="1">
    <source>
        <dbReference type="SAM" id="Coils"/>
    </source>
</evidence>
<feature type="coiled-coil region" evidence="1">
    <location>
        <begin position="242"/>
        <end position="276"/>
    </location>
</feature>
<dbReference type="PANTHER" id="PTHR43327">
    <property type="entry name" value="STOMATIN-LIKE PROTEIN 2, MITOCHONDRIAL"/>
    <property type="match status" value="1"/>
</dbReference>
<protein>
    <recommendedName>
        <fullName evidence="2">Band 7 domain-containing protein</fullName>
    </recommendedName>
</protein>
<dbReference type="AlphaFoldDB" id="A0A8J6E4J5"/>
<reference evidence="3" key="1">
    <citation type="submission" date="2021-05" db="EMBL/GenBank/DDBJ databases">
        <title>A free-living protist that lacks canonical eukaryotic 1 DNA replication and segregation systems.</title>
        <authorList>
            <person name="Salas-Leiva D.E."/>
            <person name="Tromer E.C."/>
            <person name="Curtis B.A."/>
            <person name="Jerlstrom-Hultqvist J."/>
            <person name="Kolisko M."/>
            <person name="Yi Z."/>
            <person name="Salas-Leiva J.S."/>
            <person name="Gallot-Lavallee L."/>
            <person name="Kops G.J.P.L."/>
            <person name="Archibald J.M."/>
            <person name="Simpson A.G.B."/>
            <person name="Roger A.J."/>
        </authorList>
    </citation>
    <scope>NUCLEOTIDE SEQUENCE</scope>
    <source>
        <strain evidence="3">BICM</strain>
    </source>
</reference>
<evidence type="ECO:0000313" key="3">
    <source>
        <dbReference type="EMBL" id="KAG9397268.1"/>
    </source>
</evidence>
<dbReference type="OrthoDB" id="157027at2759"/>
<dbReference type="InterPro" id="IPR036013">
    <property type="entry name" value="Band_7/SPFH_dom_sf"/>
</dbReference>
<dbReference type="EMBL" id="JAHDYR010000003">
    <property type="protein sequence ID" value="KAG9397268.1"/>
    <property type="molecule type" value="Genomic_DNA"/>
</dbReference>
<keyword evidence="4" id="KW-1185">Reference proteome</keyword>
<dbReference type="Proteomes" id="UP000717585">
    <property type="component" value="Unassembled WGS sequence"/>
</dbReference>
<name>A0A8J6E4J5_9EUKA</name>
<proteinExistence type="predicted"/>
<feature type="domain" description="Band 7" evidence="2">
    <location>
        <begin position="60"/>
        <end position="219"/>
    </location>
</feature>
<dbReference type="PANTHER" id="PTHR43327:SF8">
    <property type="entry name" value="BAND 7 DOMAIN-CONTAINING PROTEIN"/>
    <property type="match status" value="1"/>
</dbReference>